<dbReference type="EMBL" id="FNCJ01000019">
    <property type="protein sequence ID" value="SDI22260.1"/>
    <property type="molecule type" value="Genomic_DNA"/>
</dbReference>
<dbReference type="SMART" id="SM00052">
    <property type="entry name" value="EAL"/>
    <property type="match status" value="1"/>
</dbReference>
<dbReference type="PANTHER" id="PTHR33121">
    <property type="entry name" value="CYCLIC DI-GMP PHOSPHODIESTERASE PDEF"/>
    <property type="match status" value="1"/>
</dbReference>
<dbReference type="Pfam" id="PF00563">
    <property type="entry name" value="EAL"/>
    <property type="match status" value="1"/>
</dbReference>
<reference evidence="2 3" key="1">
    <citation type="submission" date="2016-10" db="EMBL/GenBank/DDBJ databases">
        <authorList>
            <person name="de Groot N.N."/>
        </authorList>
    </citation>
    <scope>NUCLEOTIDE SEQUENCE [LARGE SCALE GENOMIC DNA]</scope>
    <source>
        <strain evidence="2 3">LMG 2247</strain>
    </source>
</reference>
<dbReference type="SUPFAM" id="SSF141868">
    <property type="entry name" value="EAL domain-like"/>
    <property type="match status" value="1"/>
</dbReference>
<dbReference type="InterPro" id="IPR050706">
    <property type="entry name" value="Cyclic-di-GMP_PDE-like"/>
</dbReference>
<evidence type="ECO:0000313" key="2">
    <source>
        <dbReference type="EMBL" id="SDI22260.1"/>
    </source>
</evidence>
<dbReference type="InterPro" id="IPR001633">
    <property type="entry name" value="EAL_dom"/>
</dbReference>
<dbReference type="GO" id="GO:0071111">
    <property type="term" value="F:cyclic-guanylate-specific phosphodiesterase activity"/>
    <property type="evidence" value="ECO:0007669"/>
    <property type="project" value="InterPro"/>
</dbReference>
<sequence length="145" mass="15763">MASCTVRRPSPLVAVTLAEDSVVEETLRQLATAGVRLSMDDFGMGHSSLLYMQRFPVSSIKLDGSLTRAVLTNSITANVIRTITALGRSRNVKVVAEFVETAAQRGALVELGCDIFQGYFHSTPLSEQACLDHFRQHGQQAALHC</sequence>
<dbReference type="AlphaFoldDB" id="A0A1G8IUW5"/>
<evidence type="ECO:0000313" key="3">
    <source>
        <dbReference type="Proteomes" id="UP000199706"/>
    </source>
</evidence>
<evidence type="ECO:0000259" key="1">
    <source>
        <dbReference type="PROSITE" id="PS50883"/>
    </source>
</evidence>
<feature type="domain" description="EAL" evidence="1">
    <location>
        <begin position="1"/>
        <end position="138"/>
    </location>
</feature>
<accession>A0A1G8IUW5</accession>
<dbReference type="RefSeq" id="WP_090691227.1">
    <property type="nucleotide sequence ID" value="NZ_CADERL010000008.1"/>
</dbReference>
<dbReference type="InterPro" id="IPR035919">
    <property type="entry name" value="EAL_sf"/>
</dbReference>
<name>A0A1G8IUW5_9BURK</name>
<dbReference type="Gene3D" id="3.20.20.450">
    <property type="entry name" value="EAL domain"/>
    <property type="match status" value="1"/>
</dbReference>
<dbReference type="PROSITE" id="PS50883">
    <property type="entry name" value="EAL"/>
    <property type="match status" value="1"/>
</dbReference>
<gene>
    <name evidence="2" type="ORF">SAMN05216466_1197</name>
</gene>
<protein>
    <submittedName>
        <fullName evidence="2">EAL domain-containing protein</fullName>
    </submittedName>
</protein>
<dbReference type="PANTHER" id="PTHR33121:SF70">
    <property type="entry name" value="SIGNALING PROTEIN YKOW"/>
    <property type="match status" value="1"/>
</dbReference>
<proteinExistence type="predicted"/>
<organism evidence="2 3">
    <name type="scientific">Paraburkholderia phenazinium</name>
    <dbReference type="NCBI Taxonomy" id="60549"/>
    <lineage>
        <taxon>Bacteria</taxon>
        <taxon>Pseudomonadati</taxon>
        <taxon>Pseudomonadota</taxon>
        <taxon>Betaproteobacteria</taxon>
        <taxon>Burkholderiales</taxon>
        <taxon>Burkholderiaceae</taxon>
        <taxon>Paraburkholderia</taxon>
    </lineage>
</organism>
<dbReference type="OrthoDB" id="9813903at2"/>
<dbReference type="CDD" id="cd01948">
    <property type="entry name" value="EAL"/>
    <property type="match status" value="1"/>
</dbReference>
<dbReference type="Proteomes" id="UP000199706">
    <property type="component" value="Unassembled WGS sequence"/>
</dbReference>